<reference evidence="3" key="2">
    <citation type="submission" date="2015-08" db="UniProtKB">
        <authorList>
            <consortium name="WormBaseParasite"/>
        </authorList>
    </citation>
    <scope>IDENTIFICATION</scope>
</reference>
<accession>A0A0K0F0M9</accession>
<keyword evidence="2" id="KW-1185">Reference proteome</keyword>
<evidence type="ECO:0000313" key="2">
    <source>
        <dbReference type="Proteomes" id="UP000035680"/>
    </source>
</evidence>
<proteinExistence type="predicted"/>
<dbReference type="WBParaSite" id="SVE_0234300.1">
    <property type="protein sequence ID" value="SVE_0234300.1"/>
    <property type="gene ID" value="SVE_0234300"/>
</dbReference>
<evidence type="ECO:0000256" key="1">
    <source>
        <dbReference type="SAM" id="MobiDB-lite"/>
    </source>
</evidence>
<organism evidence="2 3">
    <name type="scientific">Strongyloides venezuelensis</name>
    <name type="common">Threadworm</name>
    <dbReference type="NCBI Taxonomy" id="75913"/>
    <lineage>
        <taxon>Eukaryota</taxon>
        <taxon>Metazoa</taxon>
        <taxon>Ecdysozoa</taxon>
        <taxon>Nematoda</taxon>
        <taxon>Chromadorea</taxon>
        <taxon>Rhabditida</taxon>
        <taxon>Tylenchina</taxon>
        <taxon>Panagrolaimomorpha</taxon>
        <taxon>Strongyloidoidea</taxon>
        <taxon>Strongyloididae</taxon>
        <taxon>Strongyloides</taxon>
    </lineage>
</organism>
<reference evidence="2" key="1">
    <citation type="submission" date="2014-07" db="EMBL/GenBank/DDBJ databases">
        <authorList>
            <person name="Martin A.A"/>
            <person name="De Silva N."/>
        </authorList>
    </citation>
    <scope>NUCLEOTIDE SEQUENCE</scope>
</reference>
<sequence length="155" mass="17983">MSRIPKHSWVDALTLLLDYSIKIRVSNISELLGNFEELDERGKKIDKLIKIKNAGMNKFDFDAEYFKTKNTTYRMNVHGKSFDNKRKNSNVVCHYYHKSCHVKRSCSNRERNRANVTNLIPDKDDSQGSDNNSENDDTGCETKSTLNSVFHRMIC</sequence>
<dbReference type="Proteomes" id="UP000035680">
    <property type="component" value="Unassembled WGS sequence"/>
</dbReference>
<feature type="region of interest" description="Disordered" evidence="1">
    <location>
        <begin position="117"/>
        <end position="141"/>
    </location>
</feature>
<dbReference type="AlphaFoldDB" id="A0A0K0F0M9"/>
<protein>
    <submittedName>
        <fullName evidence="3">Ribonuclease H-like domain-containing protein</fullName>
    </submittedName>
</protein>
<evidence type="ECO:0000313" key="3">
    <source>
        <dbReference type="WBParaSite" id="SVE_0234300.1"/>
    </source>
</evidence>
<name>A0A0K0F0M9_STRVS</name>